<evidence type="ECO:0000313" key="2">
    <source>
        <dbReference type="Proteomes" id="UP000790377"/>
    </source>
</evidence>
<organism evidence="1 2">
    <name type="scientific">Hygrophoropsis aurantiaca</name>
    <dbReference type="NCBI Taxonomy" id="72124"/>
    <lineage>
        <taxon>Eukaryota</taxon>
        <taxon>Fungi</taxon>
        <taxon>Dikarya</taxon>
        <taxon>Basidiomycota</taxon>
        <taxon>Agaricomycotina</taxon>
        <taxon>Agaricomycetes</taxon>
        <taxon>Agaricomycetidae</taxon>
        <taxon>Boletales</taxon>
        <taxon>Coniophorineae</taxon>
        <taxon>Hygrophoropsidaceae</taxon>
        <taxon>Hygrophoropsis</taxon>
    </lineage>
</organism>
<gene>
    <name evidence="1" type="ORF">BJ138DRAFT_1170997</name>
</gene>
<sequence>MPKRHDAQRHHIIDSLDNLISQLHAVSFFLFPSLLPLVCRVVCQFFCYKPREWDPKVSLRVWFVVLCLFNIPSVWSHATEASIEGRSVILDFVGLGYQPSKLHLLLLDALIILLQVILTTISYERSLHLSSPATIPDTLQPPSTSATAEASMEDEPYKVHNNERVHVLDLRITSIITRLRNPAPEVIESISDSLPLPNTTQLRFPFRFRASLTRGSDRQRLVQSETEPGDANREESAQRRIPGSMSTEGID</sequence>
<reference evidence="1" key="1">
    <citation type="journal article" date="2021" name="New Phytol.">
        <title>Evolutionary innovations through gain and loss of genes in the ectomycorrhizal Boletales.</title>
        <authorList>
            <person name="Wu G."/>
            <person name="Miyauchi S."/>
            <person name="Morin E."/>
            <person name="Kuo A."/>
            <person name="Drula E."/>
            <person name="Varga T."/>
            <person name="Kohler A."/>
            <person name="Feng B."/>
            <person name="Cao Y."/>
            <person name="Lipzen A."/>
            <person name="Daum C."/>
            <person name="Hundley H."/>
            <person name="Pangilinan J."/>
            <person name="Johnson J."/>
            <person name="Barry K."/>
            <person name="LaButti K."/>
            <person name="Ng V."/>
            <person name="Ahrendt S."/>
            <person name="Min B."/>
            <person name="Choi I.G."/>
            <person name="Park H."/>
            <person name="Plett J.M."/>
            <person name="Magnuson J."/>
            <person name="Spatafora J.W."/>
            <person name="Nagy L.G."/>
            <person name="Henrissat B."/>
            <person name="Grigoriev I.V."/>
            <person name="Yang Z.L."/>
            <person name="Xu J."/>
            <person name="Martin F.M."/>
        </authorList>
    </citation>
    <scope>NUCLEOTIDE SEQUENCE</scope>
    <source>
        <strain evidence="1">ATCC 28755</strain>
    </source>
</reference>
<proteinExistence type="predicted"/>
<keyword evidence="2" id="KW-1185">Reference proteome</keyword>
<dbReference type="EMBL" id="MU267622">
    <property type="protein sequence ID" value="KAH7913897.1"/>
    <property type="molecule type" value="Genomic_DNA"/>
</dbReference>
<accession>A0ACB8AKX7</accession>
<evidence type="ECO:0000313" key="1">
    <source>
        <dbReference type="EMBL" id="KAH7913897.1"/>
    </source>
</evidence>
<name>A0ACB8AKX7_9AGAM</name>
<dbReference type="Proteomes" id="UP000790377">
    <property type="component" value="Unassembled WGS sequence"/>
</dbReference>
<protein>
    <submittedName>
        <fullName evidence="1">Uncharacterized protein</fullName>
    </submittedName>
</protein>
<comment type="caution">
    <text evidence="1">The sequence shown here is derived from an EMBL/GenBank/DDBJ whole genome shotgun (WGS) entry which is preliminary data.</text>
</comment>